<evidence type="ECO:0000313" key="3">
    <source>
        <dbReference type="Proteomes" id="UP001266305"/>
    </source>
</evidence>
<feature type="non-terminal residue" evidence="2">
    <location>
        <position position="83"/>
    </location>
</feature>
<protein>
    <submittedName>
        <fullName evidence="2">Uncharacterized protein</fullName>
    </submittedName>
</protein>
<evidence type="ECO:0000313" key="2">
    <source>
        <dbReference type="EMBL" id="KAK2092600.1"/>
    </source>
</evidence>
<name>A0ABQ9U6B8_SAGOE</name>
<sequence length="83" mass="9054">AFIAGQNLSAGGGLRDHRTKFLHQKMDPGPHLLTPSSSAVLLHLPDEFQHSIPSEKPSRGTSKLNKPETENSMQTTPLLRGDK</sequence>
<feature type="compositionally biased region" description="Polar residues" evidence="1">
    <location>
        <begin position="59"/>
        <end position="77"/>
    </location>
</feature>
<dbReference type="Proteomes" id="UP001266305">
    <property type="component" value="Unassembled WGS sequence"/>
</dbReference>
<proteinExistence type="predicted"/>
<dbReference type="EMBL" id="JASSZA010000015">
    <property type="protein sequence ID" value="KAK2092600.1"/>
    <property type="molecule type" value="Genomic_DNA"/>
</dbReference>
<comment type="caution">
    <text evidence="2">The sequence shown here is derived from an EMBL/GenBank/DDBJ whole genome shotgun (WGS) entry which is preliminary data.</text>
</comment>
<evidence type="ECO:0000256" key="1">
    <source>
        <dbReference type="SAM" id="MobiDB-lite"/>
    </source>
</evidence>
<feature type="non-terminal residue" evidence="2">
    <location>
        <position position="1"/>
    </location>
</feature>
<gene>
    <name evidence="2" type="ORF">P7K49_029128</name>
</gene>
<accession>A0ABQ9U6B8</accession>
<feature type="region of interest" description="Disordered" evidence="1">
    <location>
        <begin position="47"/>
        <end position="83"/>
    </location>
</feature>
<keyword evidence="3" id="KW-1185">Reference proteome</keyword>
<reference evidence="2 3" key="1">
    <citation type="submission" date="2023-05" db="EMBL/GenBank/DDBJ databases">
        <title>B98-5 Cell Line De Novo Hybrid Assembly: An Optical Mapping Approach.</title>
        <authorList>
            <person name="Kananen K."/>
            <person name="Auerbach J.A."/>
            <person name="Kautto E."/>
            <person name="Blachly J.S."/>
        </authorList>
    </citation>
    <scope>NUCLEOTIDE SEQUENCE [LARGE SCALE GENOMIC DNA]</scope>
    <source>
        <strain evidence="2">B95-8</strain>
        <tissue evidence="2">Cell line</tissue>
    </source>
</reference>
<organism evidence="2 3">
    <name type="scientific">Saguinus oedipus</name>
    <name type="common">Cotton-top tamarin</name>
    <name type="synonym">Oedipomidas oedipus</name>
    <dbReference type="NCBI Taxonomy" id="9490"/>
    <lineage>
        <taxon>Eukaryota</taxon>
        <taxon>Metazoa</taxon>
        <taxon>Chordata</taxon>
        <taxon>Craniata</taxon>
        <taxon>Vertebrata</taxon>
        <taxon>Euteleostomi</taxon>
        <taxon>Mammalia</taxon>
        <taxon>Eutheria</taxon>
        <taxon>Euarchontoglires</taxon>
        <taxon>Primates</taxon>
        <taxon>Haplorrhini</taxon>
        <taxon>Platyrrhini</taxon>
        <taxon>Cebidae</taxon>
        <taxon>Callitrichinae</taxon>
        <taxon>Saguinus</taxon>
    </lineage>
</organism>